<dbReference type="SUPFAM" id="SSF52540">
    <property type="entry name" value="P-loop containing nucleoside triphosphate hydrolases"/>
    <property type="match status" value="1"/>
</dbReference>
<dbReference type="EMBL" id="BJWL01000005">
    <property type="protein sequence ID" value="GFY86662.1"/>
    <property type="molecule type" value="Genomic_DNA"/>
</dbReference>
<dbReference type="GO" id="GO:0045488">
    <property type="term" value="P:pectin metabolic process"/>
    <property type="evidence" value="ECO:0007669"/>
    <property type="project" value="InterPro"/>
</dbReference>
<dbReference type="GO" id="GO:0003676">
    <property type="term" value="F:nucleic acid binding"/>
    <property type="evidence" value="ECO:0007669"/>
    <property type="project" value="InterPro"/>
</dbReference>
<organism evidence="3 4">
    <name type="scientific">Actinidia rufa</name>
    <dbReference type="NCBI Taxonomy" id="165716"/>
    <lineage>
        <taxon>Eukaryota</taxon>
        <taxon>Viridiplantae</taxon>
        <taxon>Streptophyta</taxon>
        <taxon>Embryophyta</taxon>
        <taxon>Tracheophyta</taxon>
        <taxon>Spermatophyta</taxon>
        <taxon>Magnoliopsida</taxon>
        <taxon>eudicotyledons</taxon>
        <taxon>Gunneridae</taxon>
        <taxon>Pentapetalae</taxon>
        <taxon>asterids</taxon>
        <taxon>Ericales</taxon>
        <taxon>Actinidiaceae</taxon>
        <taxon>Actinidia</taxon>
    </lineage>
</organism>
<accession>A0A7J0EK43</accession>
<evidence type="ECO:0000313" key="4">
    <source>
        <dbReference type="Proteomes" id="UP000585474"/>
    </source>
</evidence>
<evidence type="ECO:0000259" key="2">
    <source>
        <dbReference type="PROSITE" id="PS51192"/>
    </source>
</evidence>
<proteinExistence type="predicted"/>
<dbReference type="PROSITE" id="PS51192">
    <property type="entry name" value="HELICASE_ATP_BIND_1"/>
    <property type="match status" value="1"/>
</dbReference>
<feature type="domain" description="Helicase ATP-binding" evidence="2">
    <location>
        <begin position="2"/>
        <end position="145"/>
    </location>
</feature>
<evidence type="ECO:0000313" key="3">
    <source>
        <dbReference type="EMBL" id="GFY86662.1"/>
    </source>
</evidence>
<dbReference type="Pfam" id="PF00270">
    <property type="entry name" value="DEAD"/>
    <property type="match status" value="1"/>
</dbReference>
<evidence type="ECO:0000256" key="1">
    <source>
        <dbReference type="SAM" id="MobiDB-lite"/>
    </source>
</evidence>
<reference evidence="3 4" key="1">
    <citation type="submission" date="2019-07" db="EMBL/GenBank/DDBJ databases">
        <title>De Novo Assembly of kiwifruit Actinidia rufa.</title>
        <authorList>
            <person name="Sugita-Konishi S."/>
            <person name="Sato K."/>
            <person name="Mori E."/>
            <person name="Abe Y."/>
            <person name="Kisaki G."/>
            <person name="Hamano K."/>
            <person name="Suezawa K."/>
            <person name="Otani M."/>
            <person name="Fukuda T."/>
            <person name="Manabe T."/>
            <person name="Gomi K."/>
            <person name="Tabuchi M."/>
            <person name="Akimitsu K."/>
            <person name="Kataoka I."/>
        </authorList>
    </citation>
    <scope>NUCLEOTIDE SEQUENCE [LARGE SCALE GENOMIC DNA]</scope>
    <source>
        <strain evidence="4">cv. Fuchu</strain>
    </source>
</reference>
<dbReference type="InterPro" id="IPR011545">
    <property type="entry name" value="DEAD/DEAH_box_helicase_dom"/>
</dbReference>
<dbReference type="GO" id="GO:0005524">
    <property type="term" value="F:ATP binding"/>
    <property type="evidence" value="ECO:0007669"/>
    <property type="project" value="InterPro"/>
</dbReference>
<comment type="caution">
    <text evidence="3">The sequence shown here is derived from an EMBL/GenBank/DDBJ whole genome shotgun (WGS) entry which is preliminary data.</text>
</comment>
<gene>
    <name evidence="3" type="ORF">Acr_05g0003010</name>
</gene>
<dbReference type="PANTHER" id="PTHR34208:SF18">
    <property type="entry name" value="PECTIN METHYLESTERASE CGR3-RELATED"/>
    <property type="match status" value="1"/>
</dbReference>
<sequence length="426" mass="47089">MENLNSFGKDVVARAKTGSGKTFAYVLPLLQKLFSDSGSKKKLGPTAFVLVPTRELCQQHVLDLSAPNLDEHRETVLQVLKQIGVSEEKLQTMVEVWNKIDIEEEMGADECLDGCEDKKIDCLSGAEDDDVASDCDDNNEDTVPEILRGGNESIGNQQSDYSDGWLLSKDEDETLNEMGWKIPNDQQSMVSEEGRKTENSLHSQSLSVPHVKTSAIMGVGLRELLELIDSKLKSQTVGLVLLIGHFRSGSGSPSGTTSPLQGDYSCTLEVQRAIPILRKAYGDNMRKVLHVGPDTCSVVSKLLKEEETEAWGVEPLTLKMLIGAARRLYAKALYVNKTLPDFARVSADGLVIFTGYPSKQSAKGSELSKFGHLVLKAKMRSSSWWMRFFVQTSLEVNEAATKKFEQAATKMSYKPSCQVFHLNSYH</sequence>
<name>A0A7J0EK43_9ERIC</name>
<dbReference type="PANTHER" id="PTHR34208">
    <property type="entry name" value="S-ADENOSYL-L-METHIONINE-DEPENDENT METHYLTRANSFERASE-RELATED"/>
    <property type="match status" value="1"/>
</dbReference>
<dbReference type="InterPro" id="IPR014001">
    <property type="entry name" value="Helicase_ATP-bd"/>
</dbReference>
<protein>
    <recommendedName>
        <fullName evidence="2">Helicase ATP-binding domain-containing protein</fullName>
    </recommendedName>
</protein>
<dbReference type="AlphaFoldDB" id="A0A7J0EK43"/>
<feature type="region of interest" description="Disordered" evidence="1">
    <location>
        <begin position="184"/>
        <end position="206"/>
    </location>
</feature>
<dbReference type="Proteomes" id="UP000585474">
    <property type="component" value="Unassembled WGS sequence"/>
</dbReference>
<dbReference type="GO" id="GO:0008168">
    <property type="term" value="F:methyltransferase activity"/>
    <property type="evidence" value="ECO:0007669"/>
    <property type="project" value="InterPro"/>
</dbReference>
<keyword evidence="4" id="KW-1185">Reference proteome</keyword>
<dbReference type="Gene3D" id="3.40.50.300">
    <property type="entry name" value="P-loop containing nucleotide triphosphate hydrolases"/>
    <property type="match status" value="1"/>
</dbReference>
<dbReference type="InterPro" id="IPR044689">
    <property type="entry name" value="CGR2/3"/>
</dbReference>
<dbReference type="OrthoDB" id="10268034at2759"/>
<dbReference type="InterPro" id="IPR027417">
    <property type="entry name" value="P-loop_NTPase"/>
</dbReference>